<dbReference type="AlphaFoldDB" id="A0AAV4X3A4"/>
<name>A0AAV4X3A4_CAEEX</name>
<feature type="region of interest" description="Disordered" evidence="1">
    <location>
        <begin position="97"/>
        <end position="132"/>
    </location>
</feature>
<evidence type="ECO:0000256" key="1">
    <source>
        <dbReference type="SAM" id="MobiDB-lite"/>
    </source>
</evidence>
<evidence type="ECO:0000313" key="3">
    <source>
        <dbReference type="Proteomes" id="UP001054945"/>
    </source>
</evidence>
<keyword evidence="3" id="KW-1185">Reference proteome</keyword>
<comment type="caution">
    <text evidence="2">The sequence shown here is derived from an EMBL/GenBank/DDBJ whole genome shotgun (WGS) entry which is preliminary data.</text>
</comment>
<evidence type="ECO:0000313" key="2">
    <source>
        <dbReference type="EMBL" id="GIY89143.1"/>
    </source>
</evidence>
<sequence>MASSTETPKASDEYIVSKLVLRRVTKENNIEVSIDNDEFFLTSHPLDLQTIPIFSYDENSQMTTIESLRVQRTSVSDQYVVSKLIFRRVRKENAVEASSDSDESTLSTPVSSGDEFSCDTTDESSSSGSAGLSAAVSSYRQPKKKCSISPHLVPHPSLIHLERSTYVAYVAGLFVNIEFLKRHVEIHPKNLLINVHYVIRHFFCPPKGKSTNAYIPEKSHLNAKFARNAFQLVLTCQFTTRHILESNHMNVMFAGRRS</sequence>
<proteinExistence type="predicted"/>
<dbReference type="EMBL" id="BPLR01017167">
    <property type="protein sequence ID" value="GIY89143.1"/>
    <property type="molecule type" value="Genomic_DNA"/>
</dbReference>
<dbReference type="Proteomes" id="UP001054945">
    <property type="component" value="Unassembled WGS sequence"/>
</dbReference>
<accession>A0AAV4X3A4</accession>
<protein>
    <submittedName>
        <fullName evidence="2">Uncharacterized protein</fullName>
    </submittedName>
</protein>
<gene>
    <name evidence="2" type="ORF">CEXT_778421</name>
</gene>
<reference evidence="2 3" key="1">
    <citation type="submission" date="2021-06" db="EMBL/GenBank/DDBJ databases">
        <title>Caerostris extrusa draft genome.</title>
        <authorList>
            <person name="Kono N."/>
            <person name="Arakawa K."/>
        </authorList>
    </citation>
    <scope>NUCLEOTIDE SEQUENCE [LARGE SCALE GENOMIC DNA]</scope>
</reference>
<organism evidence="2 3">
    <name type="scientific">Caerostris extrusa</name>
    <name type="common">Bark spider</name>
    <name type="synonym">Caerostris bankana</name>
    <dbReference type="NCBI Taxonomy" id="172846"/>
    <lineage>
        <taxon>Eukaryota</taxon>
        <taxon>Metazoa</taxon>
        <taxon>Ecdysozoa</taxon>
        <taxon>Arthropoda</taxon>
        <taxon>Chelicerata</taxon>
        <taxon>Arachnida</taxon>
        <taxon>Araneae</taxon>
        <taxon>Araneomorphae</taxon>
        <taxon>Entelegynae</taxon>
        <taxon>Araneoidea</taxon>
        <taxon>Araneidae</taxon>
        <taxon>Caerostris</taxon>
    </lineage>
</organism>